<dbReference type="InterPro" id="IPR026336">
    <property type="entry name" value="PdeM-like"/>
</dbReference>
<dbReference type="STRING" id="74348.SAMN04488523_108157"/>
<name>A0A1I2BMY8_9RHOB</name>
<dbReference type="PANTHER" id="PTHR39323:SF1">
    <property type="entry name" value="BLR1149 PROTEIN"/>
    <property type="match status" value="1"/>
</dbReference>
<dbReference type="PANTHER" id="PTHR39323">
    <property type="entry name" value="BLR1149 PROTEIN"/>
    <property type="match status" value="1"/>
</dbReference>
<dbReference type="NCBIfam" id="TIGR04123">
    <property type="entry name" value="P_estr_lig_assc"/>
    <property type="match status" value="1"/>
</dbReference>
<dbReference type="Pfam" id="PF00149">
    <property type="entry name" value="Metallophos"/>
    <property type="match status" value="1"/>
</dbReference>
<dbReference type="InterPro" id="IPR029052">
    <property type="entry name" value="Metallo-depent_PP-like"/>
</dbReference>
<dbReference type="RefSeq" id="WP_093924184.1">
    <property type="nucleotide sequence ID" value="NZ_FOMW01000008.1"/>
</dbReference>
<dbReference type="InterPro" id="IPR024173">
    <property type="entry name" value="Pesterase_MJ0037-like"/>
</dbReference>
<dbReference type="EMBL" id="FOMW01000008">
    <property type="protein sequence ID" value="SFE57521.1"/>
    <property type="molecule type" value="Genomic_DNA"/>
</dbReference>
<feature type="domain" description="Calcineurin-like phosphoesterase" evidence="1">
    <location>
        <begin position="28"/>
        <end position="123"/>
    </location>
</feature>
<reference evidence="3" key="1">
    <citation type="submission" date="2016-10" db="EMBL/GenBank/DDBJ databases">
        <authorList>
            <person name="Varghese N."/>
            <person name="Submissions S."/>
        </authorList>
    </citation>
    <scope>NUCLEOTIDE SEQUENCE [LARGE SCALE GENOMIC DNA]</scope>
    <source>
        <strain evidence="3">DSM 11443</strain>
    </source>
</reference>
<dbReference type="Gene3D" id="3.60.21.10">
    <property type="match status" value="1"/>
</dbReference>
<gene>
    <name evidence="2" type="ORF">SAMN04488523_108157</name>
</gene>
<dbReference type="OrthoDB" id="9795838at2"/>
<sequence>MNGYQFSFASTHFTALGSGALYWAAQSLLCVSDLHLGKSERIARRGGATLPPYETRDTLTRLAADIALTEPDIVVCLGDSFDDLNAALALPEAERSWLARLQAGRRWIWIEGNHDPGPVELGGTHLRELNLAPLTFRHIAQKNARAEISGHYHPKASVQLGGRRISRPAFLVDSDRMIMPAYGTYTGGLCSTSPVLEALMLPATCAILTGATPIAIPLFRKVSS</sequence>
<protein>
    <submittedName>
        <fullName evidence="2">Putative phosphoesterase</fullName>
    </submittedName>
</protein>
<dbReference type="Proteomes" id="UP000198977">
    <property type="component" value="Unassembled WGS sequence"/>
</dbReference>
<dbReference type="PIRSF" id="PIRSF000887">
    <property type="entry name" value="Pesterase_MJ0037"/>
    <property type="match status" value="1"/>
</dbReference>
<evidence type="ECO:0000313" key="2">
    <source>
        <dbReference type="EMBL" id="SFE57521.1"/>
    </source>
</evidence>
<keyword evidence="3" id="KW-1185">Reference proteome</keyword>
<dbReference type="InterPro" id="IPR004843">
    <property type="entry name" value="Calcineurin-like_PHP"/>
</dbReference>
<evidence type="ECO:0000259" key="1">
    <source>
        <dbReference type="Pfam" id="PF00149"/>
    </source>
</evidence>
<proteinExistence type="predicted"/>
<organism evidence="2 3">
    <name type="scientific">Sulfitobacter brevis</name>
    <dbReference type="NCBI Taxonomy" id="74348"/>
    <lineage>
        <taxon>Bacteria</taxon>
        <taxon>Pseudomonadati</taxon>
        <taxon>Pseudomonadota</taxon>
        <taxon>Alphaproteobacteria</taxon>
        <taxon>Rhodobacterales</taxon>
        <taxon>Roseobacteraceae</taxon>
        <taxon>Sulfitobacter</taxon>
    </lineage>
</organism>
<accession>A0A1I2BMY8</accession>
<dbReference type="AlphaFoldDB" id="A0A1I2BMY8"/>
<evidence type="ECO:0000313" key="3">
    <source>
        <dbReference type="Proteomes" id="UP000198977"/>
    </source>
</evidence>
<dbReference type="SUPFAM" id="SSF56300">
    <property type="entry name" value="Metallo-dependent phosphatases"/>
    <property type="match status" value="1"/>
</dbReference>
<dbReference type="GO" id="GO:0016787">
    <property type="term" value="F:hydrolase activity"/>
    <property type="evidence" value="ECO:0007669"/>
    <property type="project" value="InterPro"/>
</dbReference>